<sequence length="155" mass="17623">MDKIETEADFLVQSDFYGHDFNCFESGEFTSASNSTDGSKKKEESARDYLANDSEACATVPDENQIYHESQSQNEYASFSELLRDIGQESKMAVLQYSQTFGESEAYEQQACQNFTDLKAHALLLEQNINEKKKLLHVRLKEIVKVLTINNDDLS</sequence>
<reference evidence="2 3" key="1">
    <citation type="journal article" date="2021" name="Elife">
        <title>Chloroplast acquisition without the gene transfer in kleptoplastic sea slugs, Plakobranchus ocellatus.</title>
        <authorList>
            <person name="Maeda T."/>
            <person name="Takahashi S."/>
            <person name="Yoshida T."/>
            <person name="Shimamura S."/>
            <person name="Takaki Y."/>
            <person name="Nagai Y."/>
            <person name="Toyoda A."/>
            <person name="Suzuki Y."/>
            <person name="Arimoto A."/>
            <person name="Ishii H."/>
            <person name="Satoh N."/>
            <person name="Nishiyama T."/>
            <person name="Hasebe M."/>
            <person name="Maruyama T."/>
            <person name="Minagawa J."/>
            <person name="Obokata J."/>
            <person name="Shigenobu S."/>
        </authorList>
    </citation>
    <scope>NUCLEOTIDE SEQUENCE [LARGE SCALE GENOMIC DNA]</scope>
</reference>
<gene>
    <name evidence="2" type="ORF">PoB_007684400</name>
</gene>
<evidence type="ECO:0000256" key="1">
    <source>
        <dbReference type="SAM" id="MobiDB-lite"/>
    </source>
</evidence>
<protein>
    <submittedName>
        <fullName evidence="2">Uncharacterized protein</fullName>
    </submittedName>
</protein>
<feature type="compositionally biased region" description="Polar residues" evidence="1">
    <location>
        <begin position="28"/>
        <end position="37"/>
    </location>
</feature>
<evidence type="ECO:0000313" key="2">
    <source>
        <dbReference type="EMBL" id="GFO50339.1"/>
    </source>
</evidence>
<dbReference type="AlphaFoldDB" id="A0AAV4E247"/>
<organism evidence="2 3">
    <name type="scientific">Plakobranchus ocellatus</name>
    <dbReference type="NCBI Taxonomy" id="259542"/>
    <lineage>
        <taxon>Eukaryota</taxon>
        <taxon>Metazoa</taxon>
        <taxon>Spiralia</taxon>
        <taxon>Lophotrochozoa</taxon>
        <taxon>Mollusca</taxon>
        <taxon>Gastropoda</taxon>
        <taxon>Heterobranchia</taxon>
        <taxon>Euthyneura</taxon>
        <taxon>Panpulmonata</taxon>
        <taxon>Sacoglossa</taxon>
        <taxon>Placobranchoidea</taxon>
        <taxon>Plakobranchidae</taxon>
        <taxon>Plakobranchus</taxon>
    </lineage>
</organism>
<dbReference type="Proteomes" id="UP000735302">
    <property type="component" value="Unassembled WGS sequence"/>
</dbReference>
<evidence type="ECO:0000313" key="3">
    <source>
        <dbReference type="Proteomes" id="UP000735302"/>
    </source>
</evidence>
<accession>A0AAV4E247</accession>
<keyword evidence="3" id="KW-1185">Reference proteome</keyword>
<feature type="region of interest" description="Disordered" evidence="1">
    <location>
        <begin position="28"/>
        <end position="47"/>
    </location>
</feature>
<name>A0AAV4E247_9GAST</name>
<comment type="caution">
    <text evidence="2">The sequence shown here is derived from an EMBL/GenBank/DDBJ whole genome shotgun (WGS) entry which is preliminary data.</text>
</comment>
<feature type="compositionally biased region" description="Basic and acidic residues" evidence="1">
    <location>
        <begin position="38"/>
        <end position="47"/>
    </location>
</feature>
<dbReference type="EMBL" id="BLXT01008609">
    <property type="protein sequence ID" value="GFO50339.1"/>
    <property type="molecule type" value="Genomic_DNA"/>
</dbReference>
<proteinExistence type="predicted"/>